<feature type="region of interest" description="Phosphopantothenate--cysteine ligase" evidence="3">
    <location>
        <begin position="207"/>
        <end position="421"/>
    </location>
</feature>
<evidence type="ECO:0000259" key="5">
    <source>
        <dbReference type="Pfam" id="PF02441"/>
    </source>
</evidence>
<feature type="region of interest" description="Phosphopantothenoylcysteine decarboxylase" evidence="3">
    <location>
        <begin position="1"/>
        <end position="206"/>
    </location>
</feature>
<evidence type="ECO:0000256" key="3">
    <source>
        <dbReference type="HAMAP-Rule" id="MF_02225"/>
    </source>
</evidence>
<keyword evidence="2 3" id="KW-0456">Lyase</keyword>
<dbReference type="InterPro" id="IPR003382">
    <property type="entry name" value="Flavoprotein"/>
</dbReference>
<feature type="binding site" evidence="3">
    <location>
        <position position="352"/>
    </location>
    <ligand>
        <name>CTP</name>
        <dbReference type="ChEBI" id="CHEBI:37563"/>
    </ligand>
</feature>
<dbReference type="Pfam" id="PF02441">
    <property type="entry name" value="Flavoprotein"/>
    <property type="match status" value="1"/>
</dbReference>
<keyword evidence="3" id="KW-0479">Metal-binding</keyword>
<dbReference type="NCBIfam" id="TIGR00521">
    <property type="entry name" value="coaBC_dfp"/>
    <property type="match status" value="1"/>
</dbReference>
<organism evidence="7 8">
    <name type="scientific">Candidatus Obscuribacter phosphatis</name>
    <dbReference type="NCBI Taxonomy" id="1906157"/>
    <lineage>
        <taxon>Bacteria</taxon>
        <taxon>Bacillati</taxon>
        <taxon>Candidatus Melainabacteria</taxon>
        <taxon>Candidatus Obscuribacterales</taxon>
        <taxon>Candidatus Obscuribacteraceae</taxon>
        <taxon>Candidatus Obscuribacter</taxon>
    </lineage>
</organism>
<comment type="catalytic activity">
    <reaction evidence="3 4">
        <text>N-[(R)-4-phosphopantothenoyl]-L-cysteine + H(+) = (R)-4'-phosphopantetheine + CO2</text>
        <dbReference type="Rhea" id="RHEA:16793"/>
        <dbReference type="ChEBI" id="CHEBI:15378"/>
        <dbReference type="ChEBI" id="CHEBI:16526"/>
        <dbReference type="ChEBI" id="CHEBI:59458"/>
        <dbReference type="ChEBI" id="CHEBI:61723"/>
        <dbReference type="EC" id="4.1.1.36"/>
    </reaction>
</comment>
<feature type="binding site" evidence="3">
    <location>
        <position position="292"/>
    </location>
    <ligand>
        <name>CTP</name>
        <dbReference type="ChEBI" id="CHEBI:37563"/>
    </ligand>
</feature>
<feature type="domain" description="DNA/pantothenate metabolism flavoprotein C-terminal" evidence="6">
    <location>
        <begin position="202"/>
        <end position="409"/>
    </location>
</feature>
<dbReference type="UniPathway" id="UPA00241">
    <property type="reaction ID" value="UER00353"/>
</dbReference>
<comment type="similarity">
    <text evidence="3 4">In the N-terminal section; belongs to the HFCD (homo-oligomeric flavin containing Cys decarboxylase) superfamily.</text>
</comment>
<keyword evidence="3" id="KW-0511">Multifunctional enzyme</keyword>
<dbReference type="Proteomes" id="UP000664277">
    <property type="component" value="Unassembled WGS sequence"/>
</dbReference>
<keyword evidence="1 3" id="KW-0210">Decarboxylase</keyword>
<dbReference type="GO" id="GO:0004633">
    <property type="term" value="F:phosphopantothenoylcysteine decarboxylase activity"/>
    <property type="evidence" value="ECO:0007669"/>
    <property type="project" value="UniProtKB-UniRule"/>
</dbReference>
<feature type="active site" description="Proton donor" evidence="3">
    <location>
        <position position="174"/>
    </location>
</feature>
<dbReference type="Pfam" id="PF04127">
    <property type="entry name" value="DFP"/>
    <property type="match status" value="1"/>
</dbReference>
<comment type="function">
    <text evidence="4">Catalyzes two steps in the biosynthesis of coenzyme A. In the first step cysteine is conjugated to 4'-phosphopantothenate to form 4-phosphopantothenoylcysteine, in the latter compound is decarboxylated to form 4'-phosphopantotheine.</text>
</comment>
<dbReference type="EC" id="6.3.2.5" evidence="3"/>
<protein>
    <recommendedName>
        <fullName evidence="3">Coenzyme A biosynthesis bifunctional protein CoaBC</fullName>
    </recommendedName>
    <alternativeName>
        <fullName evidence="3">DNA/pantothenate metabolism flavoprotein</fullName>
    </alternativeName>
    <alternativeName>
        <fullName evidence="3">Phosphopantothenoylcysteine synthetase/decarboxylase</fullName>
        <shortName evidence="3">PPCS-PPCDC</shortName>
    </alternativeName>
    <domain>
        <recommendedName>
            <fullName evidence="3">Phosphopantothenoylcysteine decarboxylase</fullName>
            <shortName evidence="3">PPC decarboxylase</shortName>
            <shortName evidence="3">PPC-DC</shortName>
            <ecNumber evidence="3">4.1.1.36</ecNumber>
        </recommendedName>
        <alternativeName>
            <fullName evidence="3">CoaC</fullName>
        </alternativeName>
    </domain>
    <domain>
        <recommendedName>
            <fullName evidence="3">Phosphopantothenate--cysteine ligase</fullName>
            <ecNumber evidence="3">6.3.2.5</ecNumber>
        </recommendedName>
        <alternativeName>
            <fullName evidence="3">CoaB</fullName>
        </alternativeName>
        <alternativeName>
            <fullName evidence="3">Phosphopantothenoylcysteine synthetase</fullName>
            <shortName evidence="3">PPC synthetase</shortName>
            <shortName evidence="3">PPC-S</shortName>
        </alternativeName>
    </domain>
</protein>
<dbReference type="GO" id="GO:0015941">
    <property type="term" value="P:pantothenate catabolic process"/>
    <property type="evidence" value="ECO:0007669"/>
    <property type="project" value="InterPro"/>
</dbReference>
<keyword evidence="3 4" id="KW-0288">FMN</keyword>
<evidence type="ECO:0000256" key="1">
    <source>
        <dbReference type="ARBA" id="ARBA00022793"/>
    </source>
</evidence>
<feature type="binding site" evidence="3">
    <location>
        <position position="338"/>
    </location>
    <ligand>
        <name>CTP</name>
        <dbReference type="ChEBI" id="CHEBI:37563"/>
    </ligand>
</feature>
<name>A0A8J7TMD3_9BACT</name>
<evidence type="ECO:0000313" key="8">
    <source>
        <dbReference type="Proteomes" id="UP000664277"/>
    </source>
</evidence>
<dbReference type="GO" id="GO:0010181">
    <property type="term" value="F:FMN binding"/>
    <property type="evidence" value="ECO:0007669"/>
    <property type="project" value="UniProtKB-UniRule"/>
</dbReference>
<dbReference type="Gene3D" id="3.40.50.1950">
    <property type="entry name" value="Flavin prenyltransferase-like"/>
    <property type="match status" value="1"/>
</dbReference>
<gene>
    <name evidence="3 7" type="primary">coaBC</name>
    <name evidence="7" type="ORF">J0M35_11105</name>
</gene>
<feature type="domain" description="Flavoprotein" evidence="5">
    <location>
        <begin position="21"/>
        <end position="193"/>
    </location>
</feature>
<comment type="function">
    <text evidence="3">Catalyzes two sequential steps in the biosynthesis of coenzyme A. In the first step cysteine is conjugated to 4'-phosphopantothenate to form 4-phosphopantothenoylcysteine. In the second step the latter compound is decarboxylated to form 4'-phosphopantotheine.</text>
</comment>
<keyword evidence="3" id="KW-0460">Magnesium</keyword>
<dbReference type="InterPro" id="IPR036551">
    <property type="entry name" value="Flavin_trans-like"/>
</dbReference>
<dbReference type="AlphaFoldDB" id="A0A8J7TMD3"/>
<sequence>MKKGSKKRASNIESFSPLENKTILLGITGGIAAYKACDIASLLRRSGADVHAVLTPNAKEFITPLSLTTITRNQAHCEQYGPTVNWRPEHIDLAKKCDLILIAPATADIIAKLANGICDDLLTTMVLASQAKVMLAPAMNPVMLAHPATQHNLSILENRYRYDIISPEFGEVACGDVGLGKMAAVESIIAAVAARLLANQTLSTKRVLVTAGGTREPIDPVRFIGNRSSGKMGIAMADAAFARGADVTLISTVDVERAYPVVVVETAQEMQDAVESEFDGCDALVMTAAVADFRPLAVSSQKIKKTESEDLVLELTKNPDIIDLLGRVKRKDQVIVGFAAESEALLSNAAQKLKRKNLDMIIGNDISVPDIGFGSDDNAVVILSAEGTRESLPRMPKRAIADHICDLLADRFQVIEKEYVG</sequence>
<comment type="pathway">
    <text evidence="3 4">Cofactor biosynthesis; coenzyme A biosynthesis; CoA from (R)-pantothenate: step 3/5.</text>
</comment>
<evidence type="ECO:0000259" key="6">
    <source>
        <dbReference type="Pfam" id="PF04127"/>
    </source>
</evidence>
<comment type="caution">
    <text evidence="3">Lacks conserved residue(s) required for the propagation of feature annotation.</text>
</comment>
<evidence type="ECO:0000313" key="7">
    <source>
        <dbReference type="EMBL" id="MBN8660906.1"/>
    </source>
</evidence>
<comment type="caution">
    <text evidence="7">The sequence shown here is derived from an EMBL/GenBank/DDBJ whole genome shotgun (WGS) entry which is preliminary data.</text>
</comment>
<comment type="catalytic activity">
    <reaction evidence="3 4">
        <text>(R)-4'-phosphopantothenate + L-cysteine + CTP = N-[(R)-4-phosphopantothenoyl]-L-cysteine + CMP + diphosphate + H(+)</text>
        <dbReference type="Rhea" id="RHEA:19397"/>
        <dbReference type="ChEBI" id="CHEBI:10986"/>
        <dbReference type="ChEBI" id="CHEBI:15378"/>
        <dbReference type="ChEBI" id="CHEBI:33019"/>
        <dbReference type="ChEBI" id="CHEBI:35235"/>
        <dbReference type="ChEBI" id="CHEBI:37563"/>
        <dbReference type="ChEBI" id="CHEBI:59458"/>
        <dbReference type="ChEBI" id="CHEBI:60377"/>
        <dbReference type="EC" id="6.3.2.5"/>
    </reaction>
</comment>
<keyword evidence="3 4" id="KW-0436">Ligase</keyword>
<dbReference type="GO" id="GO:0015937">
    <property type="term" value="P:coenzyme A biosynthetic process"/>
    <property type="evidence" value="ECO:0007669"/>
    <property type="project" value="UniProtKB-UniRule"/>
</dbReference>
<dbReference type="SUPFAM" id="SSF52507">
    <property type="entry name" value="Homo-oligomeric flavin-containing Cys decarboxylases, HFCD"/>
    <property type="match status" value="1"/>
</dbReference>
<keyword evidence="3 4" id="KW-0285">Flavoprotein</keyword>
<reference evidence="7" key="1">
    <citation type="submission" date="2021-02" db="EMBL/GenBank/DDBJ databases">
        <title>Genome-Resolved Metagenomics of a Microbial Community Performing Photosynthetic Biological Nutrient Removal.</title>
        <authorList>
            <person name="Mcdaniel E.A."/>
        </authorList>
    </citation>
    <scope>NUCLEOTIDE SEQUENCE</scope>
    <source>
        <strain evidence="7">UWPOB_OBS1</strain>
    </source>
</reference>
<dbReference type="GO" id="GO:0071513">
    <property type="term" value="C:phosphopantothenoylcysteine decarboxylase complex"/>
    <property type="evidence" value="ECO:0007669"/>
    <property type="project" value="TreeGrafter"/>
</dbReference>
<feature type="binding site" evidence="3">
    <location>
        <position position="302"/>
    </location>
    <ligand>
        <name>CTP</name>
        <dbReference type="ChEBI" id="CHEBI:37563"/>
    </ligand>
</feature>
<dbReference type="PANTHER" id="PTHR14359">
    <property type="entry name" value="HOMO-OLIGOMERIC FLAVIN CONTAINING CYS DECARBOXYLASE FAMILY"/>
    <property type="match status" value="1"/>
</dbReference>
<comment type="pathway">
    <text evidence="3 4">Cofactor biosynthesis; coenzyme A biosynthesis; CoA from (R)-pantothenate: step 2/5.</text>
</comment>
<dbReference type="GO" id="GO:0004632">
    <property type="term" value="F:phosphopantothenate--cysteine ligase activity"/>
    <property type="evidence" value="ECO:0007669"/>
    <property type="project" value="UniProtKB-UniRule"/>
</dbReference>
<feature type="binding site" evidence="3">
    <location>
        <begin position="319"/>
        <end position="322"/>
    </location>
    <ligand>
        <name>CTP</name>
        <dbReference type="ChEBI" id="CHEBI:37563"/>
    </ligand>
</feature>
<proteinExistence type="inferred from homology"/>
<dbReference type="EC" id="4.1.1.36" evidence="3"/>
<dbReference type="HAMAP" id="MF_02225">
    <property type="entry name" value="CoaBC"/>
    <property type="match status" value="1"/>
</dbReference>
<dbReference type="SUPFAM" id="SSF102645">
    <property type="entry name" value="CoaB-like"/>
    <property type="match status" value="1"/>
</dbReference>
<feature type="binding site" evidence="3">
    <location>
        <position position="356"/>
    </location>
    <ligand>
        <name>CTP</name>
        <dbReference type="ChEBI" id="CHEBI:37563"/>
    </ligand>
</feature>
<evidence type="ECO:0000256" key="4">
    <source>
        <dbReference type="RuleBase" id="RU364078"/>
    </source>
</evidence>
<comment type="similarity">
    <text evidence="3 4">In the C-terminal section; belongs to the PPC synthetase family.</text>
</comment>
<comment type="cofactor">
    <cofactor evidence="3">
        <name>Mg(2+)</name>
        <dbReference type="ChEBI" id="CHEBI:18420"/>
    </cofactor>
</comment>
<dbReference type="InterPro" id="IPR035929">
    <property type="entry name" value="CoaB-like_sf"/>
</dbReference>
<dbReference type="InterPro" id="IPR005252">
    <property type="entry name" value="CoaBC"/>
</dbReference>
<comment type="cofactor">
    <cofactor evidence="3">
        <name>FMN</name>
        <dbReference type="ChEBI" id="CHEBI:58210"/>
    </cofactor>
    <text evidence="3">Binds 1 FMN per subunit.</text>
</comment>
<accession>A0A8J7TMD3</accession>
<dbReference type="GO" id="GO:0046872">
    <property type="term" value="F:metal ion binding"/>
    <property type="evidence" value="ECO:0007669"/>
    <property type="project" value="UniProtKB-KW"/>
</dbReference>
<dbReference type="EMBL" id="JAFLCK010000014">
    <property type="protein sequence ID" value="MBN8660906.1"/>
    <property type="molecule type" value="Genomic_DNA"/>
</dbReference>
<dbReference type="PANTHER" id="PTHR14359:SF6">
    <property type="entry name" value="PHOSPHOPANTOTHENOYLCYSTEINE DECARBOXYLASE"/>
    <property type="match status" value="1"/>
</dbReference>
<dbReference type="Gene3D" id="3.40.50.10300">
    <property type="entry name" value="CoaB-like"/>
    <property type="match status" value="1"/>
</dbReference>
<evidence type="ECO:0000256" key="2">
    <source>
        <dbReference type="ARBA" id="ARBA00023239"/>
    </source>
</evidence>
<dbReference type="InterPro" id="IPR007085">
    <property type="entry name" value="DNA/pantothenate-metab_flavo_C"/>
</dbReference>